<dbReference type="PROSITE" id="PS51375">
    <property type="entry name" value="PPR"/>
    <property type="match status" value="2"/>
</dbReference>
<feature type="repeat" description="PPR" evidence="3">
    <location>
        <begin position="517"/>
        <end position="551"/>
    </location>
</feature>
<dbReference type="InterPro" id="IPR011990">
    <property type="entry name" value="TPR-like_helical_dom_sf"/>
</dbReference>
<evidence type="ECO:0000313" key="6">
    <source>
        <dbReference type="Proteomes" id="UP000541444"/>
    </source>
</evidence>
<evidence type="ECO:0000256" key="3">
    <source>
        <dbReference type="PROSITE-ProRule" id="PRU00708"/>
    </source>
</evidence>
<organism evidence="5 6">
    <name type="scientific">Kingdonia uniflora</name>
    <dbReference type="NCBI Taxonomy" id="39325"/>
    <lineage>
        <taxon>Eukaryota</taxon>
        <taxon>Viridiplantae</taxon>
        <taxon>Streptophyta</taxon>
        <taxon>Embryophyta</taxon>
        <taxon>Tracheophyta</taxon>
        <taxon>Spermatophyta</taxon>
        <taxon>Magnoliopsida</taxon>
        <taxon>Ranunculales</taxon>
        <taxon>Circaeasteraceae</taxon>
        <taxon>Kingdonia</taxon>
    </lineage>
</organism>
<dbReference type="PANTHER" id="PTHR46598">
    <property type="entry name" value="BNAC05G43320D PROTEIN"/>
    <property type="match status" value="1"/>
</dbReference>
<name>A0A7J7L663_9MAGN</name>
<dbReference type="Gene3D" id="1.25.40.10">
    <property type="entry name" value="Tetratricopeptide repeat domain"/>
    <property type="match status" value="3"/>
</dbReference>
<dbReference type="Pfam" id="PF01535">
    <property type="entry name" value="PPR"/>
    <property type="match status" value="3"/>
</dbReference>
<dbReference type="Pfam" id="PF25245">
    <property type="entry name" value="TPR_At1g68980"/>
    <property type="match status" value="1"/>
</dbReference>
<dbReference type="OrthoDB" id="726314at2759"/>
<proteinExistence type="inferred from homology"/>
<dbReference type="InterPro" id="IPR002885">
    <property type="entry name" value="PPR_rpt"/>
</dbReference>
<dbReference type="NCBIfam" id="TIGR00756">
    <property type="entry name" value="PPR"/>
    <property type="match status" value="1"/>
</dbReference>
<dbReference type="Proteomes" id="UP000541444">
    <property type="component" value="Unassembled WGS sequence"/>
</dbReference>
<evidence type="ECO:0000256" key="1">
    <source>
        <dbReference type="ARBA" id="ARBA00007626"/>
    </source>
</evidence>
<protein>
    <recommendedName>
        <fullName evidence="4">At1g68980-like TPR repeats domain-containing protein</fullName>
    </recommendedName>
</protein>
<keyword evidence="2" id="KW-0677">Repeat</keyword>
<comment type="caution">
    <text evidence="5">The sequence shown here is derived from an EMBL/GenBank/DDBJ whole genome shotgun (WGS) entry which is preliminary data.</text>
</comment>
<dbReference type="PANTHER" id="PTHR46598:SF1">
    <property type="entry name" value="OS10G0422566 PROTEIN"/>
    <property type="match status" value="1"/>
</dbReference>
<feature type="repeat" description="PPR" evidence="3">
    <location>
        <begin position="624"/>
        <end position="658"/>
    </location>
</feature>
<gene>
    <name evidence="5" type="ORF">GIB67_033550</name>
</gene>
<dbReference type="EMBL" id="JACGCM010002614">
    <property type="protein sequence ID" value="KAF6138136.1"/>
    <property type="molecule type" value="Genomic_DNA"/>
</dbReference>
<dbReference type="Pfam" id="PF13812">
    <property type="entry name" value="PPR_3"/>
    <property type="match status" value="1"/>
</dbReference>
<comment type="similarity">
    <text evidence="1">Belongs to the PPR family. P subfamily.</text>
</comment>
<evidence type="ECO:0000259" key="4">
    <source>
        <dbReference type="Pfam" id="PF25245"/>
    </source>
</evidence>
<sequence>MISCRKLGYQLSPISSAALISLLGGSHYNNTKVPGCQFSPFVIQSSTYQSIGPFLNRTDIHNVFTNSPFRMSVSTMAETILVQARDPSRLSRELGIAIDEHRFNDACKLYKQHKQIEGLPRKSILNKLLNGFAESCNLHWLEKAHSLVELVFEERKHELLEKETLIYISLSLARCQLPVPASTVLRKLVEIEKYPPVTAWSAVMAYMSQTAPGAFLATEFILEIGCLFQDNKIDPRKKINRAILAMKPNTTTFNIALASSLLYRTTRKAEELLQMMPRVDVKIDSTLLIIMAQIYERNGHREELKKLKRYIDEECSLGDLQFQQFYNCLLNCHLNFGDLNSAAMLVLEMLRKAKEARNSLSAATVVFKAVGSGKFSFPTHSSENSGGLEKTRSDPTPLPTYADFCKDRNYTNLEVEAKEMLKALLAKLQTRVELVTSEHGIILPTERIYAKLVNAFIQAGKVKDLADFLIKADKEDGPVSTENSVVVHVINACIALGWLDEAHDLIDEMQFSGIRTGSSVYSLLLKAYCEAKKPAEISSLLRDARKAGIQLNSSCYESLIQSRVLQKDNQGALHLFKEMKETKISKSAHQEFDMLLKGCAESGEVGMMTKLLEEIKDGQREDCGVHDWNNVIHFFSKKRLMQDAEKALRKMRALGHAPNAQTFHSLVTGYAAVGGKYTEVTELWGEMKALASSRSITFDQELLDSVLYTFVRGGFFSRAKEVVEWMEAGDMFIDMYKYRTLFLKYHKTLYKNKSANCQTEAQIKRKKAALAFKKWVGLN</sequence>
<dbReference type="InterPro" id="IPR057440">
    <property type="entry name" value="At1g68980-like_TPR"/>
</dbReference>
<dbReference type="AlphaFoldDB" id="A0A7J7L663"/>
<feature type="domain" description="At1g68980-like TPR repeats" evidence="4">
    <location>
        <begin position="86"/>
        <end position="218"/>
    </location>
</feature>
<keyword evidence="6" id="KW-1185">Reference proteome</keyword>
<evidence type="ECO:0000256" key="2">
    <source>
        <dbReference type="ARBA" id="ARBA00022737"/>
    </source>
</evidence>
<reference evidence="5 6" key="1">
    <citation type="journal article" date="2020" name="IScience">
        <title>Genome Sequencing of the Endangered Kingdonia uniflora (Circaeasteraceae, Ranunculales) Reveals Potential Mechanisms of Evolutionary Specialization.</title>
        <authorList>
            <person name="Sun Y."/>
            <person name="Deng T."/>
            <person name="Zhang A."/>
            <person name="Moore M.J."/>
            <person name="Landis J.B."/>
            <person name="Lin N."/>
            <person name="Zhang H."/>
            <person name="Zhang X."/>
            <person name="Huang J."/>
            <person name="Zhang X."/>
            <person name="Sun H."/>
            <person name="Wang H."/>
        </authorList>
    </citation>
    <scope>NUCLEOTIDE SEQUENCE [LARGE SCALE GENOMIC DNA]</scope>
    <source>
        <strain evidence="5">TB1705</strain>
        <tissue evidence="5">Leaf</tissue>
    </source>
</reference>
<evidence type="ECO:0000313" key="5">
    <source>
        <dbReference type="EMBL" id="KAF6138136.1"/>
    </source>
</evidence>
<accession>A0A7J7L663</accession>